<organism evidence="3 4">
    <name type="scientific">Klebsiella oxytoca</name>
    <dbReference type="NCBI Taxonomy" id="571"/>
    <lineage>
        <taxon>Bacteria</taxon>
        <taxon>Pseudomonadati</taxon>
        <taxon>Pseudomonadota</taxon>
        <taxon>Gammaproteobacteria</taxon>
        <taxon>Enterobacterales</taxon>
        <taxon>Enterobacteriaceae</taxon>
        <taxon>Klebsiella/Raoultella group</taxon>
        <taxon>Klebsiella</taxon>
    </lineage>
</organism>
<comment type="similarity">
    <text evidence="1">Belongs to the UPF0310 family.</text>
</comment>
<gene>
    <name evidence="3" type="ORF">GJ746_02065</name>
</gene>
<dbReference type="SUPFAM" id="SSF88697">
    <property type="entry name" value="PUA domain-like"/>
    <property type="match status" value="1"/>
</dbReference>
<dbReference type="AlphaFoldDB" id="A0A6B8MRH6"/>
<dbReference type="Pfam" id="PF01878">
    <property type="entry name" value="EVE"/>
    <property type="match status" value="1"/>
</dbReference>
<dbReference type="EMBL" id="CP046115">
    <property type="protein sequence ID" value="QGN40425.1"/>
    <property type="molecule type" value="Genomic_DNA"/>
</dbReference>
<dbReference type="NCBIfam" id="NF002616">
    <property type="entry name" value="PRK02268.1-2"/>
    <property type="match status" value="1"/>
</dbReference>
<dbReference type="HAMAP" id="MF_00771">
    <property type="entry name" value="UPF0310"/>
    <property type="match status" value="1"/>
</dbReference>
<reference evidence="3 4" key="1">
    <citation type="submission" date="2019-11" db="EMBL/GenBank/DDBJ databases">
        <title>Isolation and Application of One Kind of P-Hydroxybenzoic Acid Degrading Bacterium in Mitigating Cropping Obstacle of Cucumber.</title>
        <authorList>
            <person name="Wu F."/>
            <person name="An Y."/>
        </authorList>
    </citation>
    <scope>NUCLEOTIDE SEQUENCE [LARGE SCALE GENOMIC DNA]</scope>
    <source>
        <strain evidence="3 4">P620</strain>
    </source>
</reference>
<name>A0A6B8MRH6_KLEOX</name>
<dbReference type="InterPro" id="IPR022996">
    <property type="entry name" value="UPF0310"/>
</dbReference>
<dbReference type="InterPro" id="IPR002740">
    <property type="entry name" value="EVE_domain"/>
</dbReference>
<dbReference type="Proteomes" id="UP000427108">
    <property type="component" value="Chromosome"/>
</dbReference>
<dbReference type="CDD" id="cd21132">
    <property type="entry name" value="EVE-like"/>
    <property type="match status" value="1"/>
</dbReference>
<protein>
    <recommendedName>
        <fullName evidence="1">UPF0310 protein GJ746_02065</fullName>
    </recommendedName>
</protein>
<dbReference type="Gene3D" id="3.10.590.10">
    <property type="entry name" value="ph1033 like domains"/>
    <property type="match status" value="1"/>
</dbReference>
<accession>A0A6B8MRH6</accession>
<evidence type="ECO:0000259" key="2">
    <source>
        <dbReference type="Pfam" id="PF01878"/>
    </source>
</evidence>
<evidence type="ECO:0000313" key="3">
    <source>
        <dbReference type="EMBL" id="QGN40425.1"/>
    </source>
</evidence>
<feature type="domain" description="EVE" evidence="2">
    <location>
        <begin position="3"/>
        <end position="134"/>
    </location>
</feature>
<dbReference type="OrthoDB" id="9793567at2"/>
<evidence type="ECO:0000256" key="1">
    <source>
        <dbReference type="HAMAP-Rule" id="MF_00771"/>
    </source>
</evidence>
<proteinExistence type="inferred from homology"/>
<evidence type="ECO:0000313" key="4">
    <source>
        <dbReference type="Proteomes" id="UP000427108"/>
    </source>
</evidence>
<sequence>MMKYWLAVACGEHVEYGYTGHFMQVCHGKRAPLARMKSGDGIVYYSPSMKFMKKDRLMAFTAIGYIKEGEVYQFDMGDGFVPFRRDVRWLSNCKCPISNMLDTLEFTSGNKNWGYQLRFGILEISGHDFLSILNKMK</sequence>
<dbReference type="InterPro" id="IPR015947">
    <property type="entry name" value="PUA-like_sf"/>
</dbReference>